<feature type="transmembrane region" description="Helical" evidence="12">
    <location>
        <begin position="126"/>
        <end position="143"/>
    </location>
</feature>
<keyword evidence="9 12" id="KW-0472">Membrane</keyword>
<dbReference type="GO" id="GO:0010329">
    <property type="term" value="F:auxin efflux transmembrane transporter activity"/>
    <property type="evidence" value="ECO:0007669"/>
    <property type="project" value="UniProtKB-ARBA"/>
</dbReference>
<evidence type="ECO:0000256" key="7">
    <source>
        <dbReference type="ARBA" id="ARBA00022840"/>
    </source>
</evidence>
<dbReference type="SMART" id="SM00382">
    <property type="entry name" value="AAA"/>
    <property type="match status" value="2"/>
</dbReference>
<dbReference type="CDD" id="cd18578">
    <property type="entry name" value="ABC_6TM_Pgp_ABCB1_D2_like"/>
    <property type="match status" value="1"/>
</dbReference>
<evidence type="ECO:0000256" key="3">
    <source>
        <dbReference type="ARBA" id="ARBA00022448"/>
    </source>
</evidence>
<evidence type="ECO:0000256" key="10">
    <source>
        <dbReference type="ARBA" id="ARBA00023180"/>
    </source>
</evidence>
<keyword evidence="11" id="KW-0175">Coiled coil</keyword>
<evidence type="ECO:0000256" key="1">
    <source>
        <dbReference type="ARBA" id="ARBA00004651"/>
    </source>
</evidence>
<dbReference type="GO" id="GO:0005743">
    <property type="term" value="C:mitochondrial inner membrane"/>
    <property type="evidence" value="ECO:0007669"/>
    <property type="project" value="TreeGrafter"/>
</dbReference>
<keyword evidence="8 12" id="KW-1133">Transmembrane helix</keyword>
<dbReference type="PANTHER" id="PTHR43394">
    <property type="entry name" value="ATP-DEPENDENT PERMEASE MDL1, MITOCHONDRIAL"/>
    <property type="match status" value="1"/>
</dbReference>
<dbReference type="GO" id="GO:0010328">
    <property type="term" value="F:auxin influx transmembrane transporter activity"/>
    <property type="evidence" value="ECO:0007669"/>
    <property type="project" value="UniProtKB-ARBA"/>
</dbReference>
<dbReference type="EnsemblPlants" id="Kaladp0090s0083.1.v1.1">
    <property type="protein sequence ID" value="Kaladp0090s0083.1.v1.1"/>
    <property type="gene ID" value="Kaladp0090s0083.v1.1"/>
</dbReference>
<feature type="transmembrane region" description="Helical" evidence="12">
    <location>
        <begin position="826"/>
        <end position="848"/>
    </location>
</feature>
<dbReference type="GO" id="GO:0005524">
    <property type="term" value="F:ATP binding"/>
    <property type="evidence" value="ECO:0007669"/>
    <property type="project" value="UniProtKB-KW"/>
</dbReference>
<dbReference type="GO" id="GO:0016887">
    <property type="term" value="F:ATP hydrolysis activity"/>
    <property type="evidence" value="ECO:0007669"/>
    <property type="project" value="InterPro"/>
</dbReference>
<dbReference type="FunFam" id="3.40.50.300:FF:000066">
    <property type="entry name" value="ABC transporter B family member 1"/>
    <property type="match status" value="2"/>
</dbReference>
<evidence type="ECO:0000259" key="14">
    <source>
        <dbReference type="PROSITE" id="PS50929"/>
    </source>
</evidence>
<keyword evidence="6" id="KW-0547">Nucleotide-binding</keyword>
<name>A0A7N0UY79_KALFE</name>
<keyword evidence="3" id="KW-0813">Transport</keyword>
<comment type="similarity">
    <text evidence="2">Belongs to the ABC transporter superfamily. ABCB family. Multidrug resistance exporter (TC 3.A.1.201) subfamily.</text>
</comment>
<dbReference type="InterPro" id="IPR003439">
    <property type="entry name" value="ABC_transporter-like_ATP-bd"/>
</dbReference>
<dbReference type="SUPFAM" id="SSF52540">
    <property type="entry name" value="P-loop containing nucleoside triphosphate hydrolases"/>
    <property type="match status" value="2"/>
</dbReference>
<feature type="transmembrane region" description="Helical" evidence="12">
    <location>
        <begin position="679"/>
        <end position="704"/>
    </location>
</feature>
<accession>A0A7N0UY79</accession>
<evidence type="ECO:0000259" key="13">
    <source>
        <dbReference type="PROSITE" id="PS50893"/>
    </source>
</evidence>
<protein>
    <submittedName>
        <fullName evidence="15">Uncharacterized protein</fullName>
    </submittedName>
</protein>
<keyword evidence="10" id="KW-0325">Glycoprotein</keyword>
<dbReference type="InterPro" id="IPR017871">
    <property type="entry name" value="ABC_transporter-like_CS"/>
</dbReference>
<feature type="domain" description="ABC transporter" evidence="13">
    <location>
        <begin position="1004"/>
        <end position="1241"/>
    </location>
</feature>
<dbReference type="InterPro" id="IPR027417">
    <property type="entry name" value="P-loop_NTPase"/>
</dbReference>
<feature type="transmembrane region" description="Helical" evidence="12">
    <location>
        <begin position="905"/>
        <end position="924"/>
    </location>
</feature>
<dbReference type="Pfam" id="PF00664">
    <property type="entry name" value="ABC_membrane"/>
    <property type="match status" value="2"/>
</dbReference>
<keyword evidence="4 12" id="KW-0812">Transmembrane</keyword>
<feature type="transmembrane region" description="Helical" evidence="12">
    <location>
        <begin position="149"/>
        <end position="169"/>
    </location>
</feature>
<feature type="transmembrane region" description="Helical" evidence="12">
    <location>
        <begin position="46"/>
        <end position="70"/>
    </location>
</feature>
<evidence type="ECO:0000256" key="2">
    <source>
        <dbReference type="ARBA" id="ARBA00007577"/>
    </source>
</evidence>
<dbReference type="PROSITE" id="PS50929">
    <property type="entry name" value="ABC_TM1F"/>
    <property type="match status" value="2"/>
</dbReference>
<keyword evidence="7" id="KW-0067">ATP-binding</keyword>
<dbReference type="PROSITE" id="PS50893">
    <property type="entry name" value="ABC_TRANSPORTER_2"/>
    <property type="match status" value="2"/>
</dbReference>
<dbReference type="Gene3D" id="3.40.50.300">
    <property type="entry name" value="P-loop containing nucleotide triphosphate hydrolases"/>
    <property type="match status" value="2"/>
</dbReference>
<feature type="coiled-coil region" evidence="11">
    <location>
        <begin position="1255"/>
        <end position="1311"/>
    </location>
</feature>
<evidence type="ECO:0000256" key="9">
    <source>
        <dbReference type="ARBA" id="ARBA00023136"/>
    </source>
</evidence>
<proteinExistence type="inferred from homology"/>
<dbReference type="InterPro" id="IPR039421">
    <property type="entry name" value="Type_1_exporter"/>
</dbReference>
<feature type="transmembrane region" description="Helical" evidence="12">
    <location>
        <begin position="269"/>
        <end position="295"/>
    </location>
</feature>
<evidence type="ECO:0000313" key="16">
    <source>
        <dbReference type="Proteomes" id="UP000594263"/>
    </source>
</evidence>
<evidence type="ECO:0000256" key="6">
    <source>
        <dbReference type="ARBA" id="ARBA00022741"/>
    </source>
</evidence>
<dbReference type="GO" id="GO:0015421">
    <property type="term" value="F:ABC-type oligopeptide transporter activity"/>
    <property type="evidence" value="ECO:0007669"/>
    <property type="project" value="TreeGrafter"/>
</dbReference>
<dbReference type="CDD" id="cd03249">
    <property type="entry name" value="ABC_MTABC3_MDL1_MDL2"/>
    <property type="match status" value="2"/>
</dbReference>
<dbReference type="Gramene" id="Kaladp0090s0083.1.v1.1">
    <property type="protein sequence ID" value="Kaladp0090s0083.1.v1.1"/>
    <property type="gene ID" value="Kaladp0090s0083.v1.1"/>
</dbReference>
<sequence length="1423" mass="155715">MSVGSVAAVANGFCMPIMTILFGKLIDGIGKNPSDVRRQVQAVCEVALHMVYFALATGVLSFFQVSCWMVTGERQAARIRSLYLKALLRQDIGFFDTETSTGEVVGRMSGDTVLLQDAMGEKVGRFIQMLATFVGGFIVAFYQGWYLTAFLLCSVPPIIFTGAVMMILITKLSGQGQTAYSQASTVVEQTISSIRTVGSFTGERHAIALYNKALAKAYKFGVQEGLAAGLGFGSLTCTLFCSYGFAVWFGAKVIAERHYTAGRVMNVMLAVLTGSLSVAQASPCLTAIAAGRAAAFKMFEAIKRKPVIDAYNSRGLVPIEMHGDIELRDVCFSYPSRPHEWVFENLSTSIPSGTTAALVGQSGSGKSTVINLIERFYDPQHGEVLIDGVNIKRFQLKWLRENIGLVSQEPVLFASSIGENIAYGKDSANSDEIRVAMELANAARFIDKLPQGLDTMVGEHGVQLSGGQKQRIAIARAILKDPKILLLDEATSALDAESERIVQAALDKIMINRTTLTVAHRLTTVRNADVIAVIQEGKIIEKGSHTELLRNPRGVYTHTVQVQQVSGANNQTMQSPKIRSRWGKYAASRRHYLPSYSSPHLLLSPYNISFHHSHVETVLVNSASPSALELPPEVSSAYGPMLRHNLQQTVPIDTDSSSVMKPPPEVPLSRLAHLNKPEILILILGSMFSVVNGIILPEFGRIISNVIKAYYLQQYKLSNSIDKWALMFVFLGLASLVGVPGGAYFFSVAGCKLIQRIRSLCFQRVVYMEIGWFDDPNHSSGAIGARLAADAASIRGLVGDSLALLVQNTAAVITGLTIAFSANWQLALIILFLLPLLAFSQFIQIRFLTGFSSNSKAMYEEASQVASDAVSSIRTVASFHAQKKVMQLYNKKCEGPVKAGKRRGIISGLGFGLSSFLLFFVYAVSFYSGAQLVNKGKTEFENVFRVFFALSMTTLGISQSSFLAPDISKAKIAAASVFAMVDRKSLIDASDKTGVIIKHMKGSVKFDKVNFNYPSRPDIQVLRDICLTIDSGKTVALVGESGSGKSTIISLLLRFYDPNSGSIKVDNFDIKTLNLKWLRQQMGLVSQEPVLFNDSVRVNIAYGKGGRATEAEVLAAAQLANAHTFISALQQGYDTMVGERGIQLSGGQKQRVAMARALVNAPKILLLDEATSALDSESERIVQEALDKAIVNRTTVVVAHRLSTIKGADRIVVIKNGVIAEQGRHEALLRIRNGVYASLADERSVLKHFPWPEKKADAMREAAIEYRDLKLLENEISSFEIDAKLSCEAMLKKMTGLLEKSERSIQRLTRLRGSVLVSYRDYKIPTEWMLDSGIVSKIKHACMKLASLYMKRVMMELHTMRSSEREHAQDALLVQGVHFAYRAHQFAGGLDSETLHAFEELRKSIPGHLLGSRELRSGGILSS</sequence>
<dbReference type="SUPFAM" id="SSF90123">
    <property type="entry name" value="ABC transporter transmembrane region"/>
    <property type="match status" value="2"/>
</dbReference>
<feature type="domain" description="ABC transmembrane type-1" evidence="14">
    <location>
        <begin position="3"/>
        <end position="290"/>
    </location>
</feature>
<organism evidence="15 16">
    <name type="scientific">Kalanchoe fedtschenkoi</name>
    <name type="common">Lavender scallops</name>
    <name type="synonym">South American air plant</name>
    <dbReference type="NCBI Taxonomy" id="63787"/>
    <lineage>
        <taxon>Eukaryota</taxon>
        <taxon>Viridiplantae</taxon>
        <taxon>Streptophyta</taxon>
        <taxon>Embryophyta</taxon>
        <taxon>Tracheophyta</taxon>
        <taxon>Spermatophyta</taxon>
        <taxon>Magnoliopsida</taxon>
        <taxon>eudicotyledons</taxon>
        <taxon>Gunneridae</taxon>
        <taxon>Pentapetalae</taxon>
        <taxon>Saxifragales</taxon>
        <taxon>Crassulaceae</taxon>
        <taxon>Kalanchoe</taxon>
    </lineage>
</organism>
<dbReference type="PROSITE" id="PS00211">
    <property type="entry name" value="ABC_TRANSPORTER_1"/>
    <property type="match status" value="2"/>
</dbReference>
<evidence type="ECO:0000256" key="8">
    <source>
        <dbReference type="ARBA" id="ARBA00022989"/>
    </source>
</evidence>
<dbReference type="FunFam" id="1.20.1560.10:FF:000009">
    <property type="entry name" value="ABC transporter B family member 1"/>
    <property type="match status" value="1"/>
</dbReference>
<evidence type="ECO:0000256" key="12">
    <source>
        <dbReference type="SAM" id="Phobius"/>
    </source>
</evidence>
<feature type="domain" description="ABC transmembrane type-1" evidence="14">
    <location>
        <begin position="683"/>
        <end position="969"/>
    </location>
</feature>
<comment type="subcellular location">
    <subcellularLocation>
        <location evidence="1">Cell membrane</location>
        <topology evidence="1">Multi-pass membrane protein</topology>
    </subcellularLocation>
</comment>
<dbReference type="InterPro" id="IPR003593">
    <property type="entry name" value="AAA+_ATPase"/>
</dbReference>
<dbReference type="PANTHER" id="PTHR43394:SF16">
    <property type="entry name" value="ABC TRANSPORTER B FAMILY MEMBER 4-LIKE ISOFORM X1"/>
    <property type="match status" value="1"/>
</dbReference>
<feature type="transmembrane region" description="Helical" evidence="12">
    <location>
        <begin position="724"/>
        <end position="746"/>
    </location>
</feature>
<dbReference type="Gene3D" id="1.20.1560.10">
    <property type="entry name" value="ABC transporter type 1, transmembrane domain"/>
    <property type="match status" value="3"/>
</dbReference>
<reference evidence="15" key="1">
    <citation type="submission" date="2021-01" db="UniProtKB">
        <authorList>
            <consortium name="EnsemblPlants"/>
        </authorList>
    </citation>
    <scope>IDENTIFICATION</scope>
</reference>
<evidence type="ECO:0000313" key="15">
    <source>
        <dbReference type="EnsemblPlants" id="Kaladp0090s0083.1.v1.1"/>
    </source>
</evidence>
<dbReference type="CDD" id="cd18577">
    <property type="entry name" value="ABC_6TM_Pgp_ABCB1_D1_like"/>
    <property type="match status" value="1"/>
</dbReference>
<keyword evidence="5" id="KW-0677">Repeat</keyword>
<evidence type="ECO:0000256" key="5">
    <source>
        <dbReference type="ARBA" id="ARBA00022737"/>
    </source>
</evidence>
<dbReference type="Proteomes" id="UP000594263">
    <property type="component" value="Unplaced"/>
</dbReference>
<feature type="domain" description="ABC transporter" evidence="13">
    <location>
        <begin position="325"/>
        <end position="561"/>
    </location>
</feature>
<dbReference type="GO" id="GO:0090374">
    <property type="term" value="P:oligopeptide export from mitochondrion"/>
    <property type="evidence" value="ECO:0007669"/>
    <property type="project" value="TreeGrafter"/>
</dbReference>
<feature type="transmembrane region" description="Helical" evidence="12">
    <location>
        <begin position="7"/>
        <end position="26"/>
    </location>
</feature>
<dbReference type="InterPro" id="IPR036640">
    <property type="entry name" value="ABC1_TM_sf"/>
</dbReference>
<evidence type="ECO:0000256" key="11">
    <source>
        <dbReference type="SAM" id="Coils"/>
    </source>
</evidence>
<dbReference type="Pfam" id="PF00005">
    <property type="entry name" value="ABC_tran"/>
    <property type="match status" value="2"/>
</dbReference>
<dbReference type="GO" id="GO:0005886">
    <property type="term" value="C:plasma membrane"/>
    <property type="evidence" value="ECO:0007669"/>
    <property type="project" value="UniProtKB-SubCell"/>
</dbReference>
<evidence type="ECO:0000256" key="4">
    <source>
        <dbReference type="ARBA" id="ARBA00022692"/>
    </source>
</evidence>
<keyword evidence="16" id="KW-1185">Reference proteome</keyword>
<feature type="transmembrane region" description="Helical" evidence="12">
    <location>
        <begin position="226"/>
        <end position="249"/>
    </location>
</feature>
<dbReference type="InterPro" id="IPR011527">
    <property type="entry name" value="ABC1_TM_dom"/>
</dbReference>